<evidence type="ECO:0000256" key="4">
    <source>
        <dbReference type="ARBA" id="ARBA00022679"/>
    </source>
</evidence>
<dbReference type="SMART" id="SM00181">
    <property type="entry name" value="EGF"/>
    <property type="match status" value="2"/>
</dbReference>
<keyword evidence="8" id="KW-1015">Disulfide bond</keyword>
<sequence length="763" mass="84409">MTGDGAVGSGVGYGGTSGRQWWSYVDAEEVEEAPNGLCLLAVNGEEQQPPPADACLKKCGKVEIPYPFGIGSKCAMKGFALTCNRTRKGTYKPYAFNVEVLSISLNDGTARMRMSISSYCYNNSIGNMNMPDDWQLDFTDTPYRFSSTENKFTVVGCDTCVFINGDGITKNYTSGCVSMCQRPSDMTNGSCAGIGCCQTAIPEDLAYYNTGFSENYNTTAIWNFSRCSYAVLMEAKSFSFSSTYVTTSEFYDRNHKQVPIEETCRAAKRVASSYACRSSNSECIDSKNGPGYLCNCTRGFHGNPYLSGGCTDVDECAQDPNPCSATNGICRNTEGHFQCVCPQRMHLNNRGVCVQKQRLALWAILIIGISTGIFIIAIISFLYAIRERRKIANMKKSHFQQHGGFLLLEDMKSKQGITFKIFSAEEMEQATQNFDKGQILGHGGQGTVYKGILKDKRNVAIKRCKLINERQKKEFGKEMLILSQINHKNIVKLLGCCLEVEVPMLVYEFIQRGTLFQLIHGTTKGLRTYVPLGVRLKIVQEAAEALAYLHLSASPPILHGDVKSSNILLDVQYSAKVSDFGASTLAPVDKAQLVTLVQRTFGYLDPEYMQTCQLTDKSDVYSLGVVIVEVITGKNVCCLDSLEEDRTLSSMFISIMQQGKLETILDDQIKDGENVELLGEVAKLAMECLDMRSEHRPSMDEVAREIGRLTMSLQPQCMQPLNVPDEKDWLLGESSTTKTGTEMSSRNYSTMEMEAVASIAHGR</sequence>
<dbReference type="STRING" id="77586.A0A0D9X8J2"/>
<dbReference type="SMART" id="SM00179">
    <property type="entry name" value="EGF_CA"/>
    <property type="match status" value="1"/>
</dbReference>
<dbReference type="Gene3D" id="2.10.25.10">
    <property type="entry name" value="Laminin"/>
    <property type="match status" value="1"/>
</dbReference>
<dbReference type="InterPro" id="IPR000742">
    <property type="entry name" value="EGF"/>
</dbReference>
<evidence type="ECO:0000259" key="12">
    <source>
        <dbReference type="PROSITE" id="PS50011"/>
    </source>
</evidence>
<dbReference type="InterPro" id="IPR000152">
    <property type="entry name" value="EGF-type_Asp/Asn_hydroxyl_site"/>
</dbReference>
<keyword evidence="3 10" id="KW-0245">EGF-like domain</keyword>
<comment type="subcellular location">
    <subcellularLocation>
        <location evidence="1">Membrane</location>
        <topology evidence="1">Single-pass type I membrane protein</topology>
    </subcellularLocation>
</comment>
<dbReference type="PROSITE" id="PS00010">
    <property type="entry name" value="ASX_HYDROXYL"/>
    <property type="match status" value="1"/>
</dbReference>
<dbReference type="HOGENOM" id="CLU_000288_43_5_1"/>
<reference evidence="15" key="2">
    <citation type="submission" date="2013-12" db="EMBL/GenBank/DDBJ databases">
        <authorList>
            <person name="Yu Y."/>
            <person name="Lee S."/>
            <person name="de Baynast K."/>
            <person name="Wissotski M."/>
            <person name="Liu L."/>
            <person name="Talag J."/>
            <person name="Goicoechea J."/>
            <person name="Angelova A."/>
            <person name="Jetty R."/>
            <person name="Kudrna D."/>
            <person name="Golser W."/>
            <person name="Rivera L."/>
            <person name="Zhang J."/>
            <person name="Wing R."/>
        </authorList>
    </citation>
    <scope>NUCLEOTIDE SEQUENCE</scope>
</reference>
<keyword evidence="6" id="KW-0547">Nucleotide-binding</keyword>
<dbReference type="GO" id="GO:0004674">
    <property type="term" value="F:protein serine/threonine kinase activity"/>
    <property type="evidence" value="ECO:0007669"/>
    <property type="project" value="UniProtKB-KW"/>
</dbReference>
<dbReference type="Pfam" id="PF00069">
    <property type="entry name" value="Pkinase"/>
    <property type="match status" value="1"/>
</dbReference>
<protein>
    <recommendedName>
        <fullName evidence="16">Protein kinase domain-containing protein</fullName>
    </recommendedName>
</protein>
<dbReference type="Gene3D" id="1.10.510.10">
    <property type="entry name" value="Transferase(Phosphotransferase) domain 1"/>
    <property type="match status" value="1"/>
</dbReference>
<name>A0A0D9X8J2_9ORYZ</name>
<evidence type="ECO:0000313" key="15">
    <source>
        <dbReference type="Proteomes" id="UP000032180"/>
    </source>
</evidence>
<keyword evidence="9" id="KW-0325">Glycoprotein</keyword>
<dbReference type="InterPro" id="IPR025287">
    <property type="entry name" value="WAK_GUB"/>
</dbReference>
<dbReference type="FunFam" id="3.30.200.20:FF:000459">
    <property type="entry name" value="Wall-associated receptor kinase-like 8"/>
    <property type="match status" value="1"/>
</dbReference>
<dbReference type="GO" id="GO:0005886">
    <property type="term" value="C:plasma membrane"/>
    <property type="evidence" value="ECO:0007669"/>
    <property type="project" value="TreeGrafter"/>
</dbReference>
<feature type="domain" description="Protein kinase" evidence="12">
    <location>
        <begin position="434"/>
        <end position="711"/>
    </location>
</feature>
<dbReference type="Gramene" id="LPERR08G13950.1">
    <property type="protein sequence ID" value="LPERR08G13950.1"/>
    <property type="gene ID" value="LPERR08G13950"/>
</dbReference>
<feature type="transmembrane region" description="Helical" evidence="11">
    <location>
        <begin position="359"/>
        <end position="385"/>
    </location>
</feature>
<dbReference type="InterPro" id="IPR000719">
    <property type="entry name" value="Prot_kinase_dom"/>
</dbReference>
<keyword evidence="2" id="KW-0723">Serine/threonine-protein kinase</keyword>
<evidence type="ECO:0000256" key="9">
    <source>
        <dbReference type="ARBA" id="ARBA00023180"/>
    </source>
</evidence>
<dbReference type="Pfam" id="PF13947">
    <property type="entry name" value="GUB_WAK_bind"/>
    <property type="match status" value="1"/>
</dbReference>
<dbReference type="PANTHER" id="PTHR27005:SF479">
    <property type="entry name" value="OS06G0706600 PROTEIN"/>
    <property type="match status" value="1"/>
</dbReference>
<dbReference type="FunFam" id="1.10.510.10:FF:000084">
    <property type="entry name" value="Wall-associated receptor kinase 2"/>
    <property type="match status" value="1"/>
</dbReference>
<dbReference type="GO" id="GO:0005524">
    <property type="term" value="F:ATP binding"/>
    <property type="evidence" value="ECO:0007669"/>
    <property type="project" value="UniProtKB-KW"/>
</dbReference>
<dbReference type="PROSITE" id="PS50026">
    <property type="entry name" value="EGF_3"/>
    <property type="match status" value="1"/>
</dbReference>
<reference evidence="14" key="3">
    <citation type="submission" date="2015-04" db="UniProtKB">
        <authorList>
            <consortium name="EnsemblPlants"/>
        </authorList>
    </citation>
    <scope>IDENTIFICATION</scope>
</reference>
<dbReference type="InterPro" id="IPR001881">
    <property type="entry name" value="EGF-like_Ca-bd_dom"/>
</dbReference>
<evidence type="ECO:0000256" key="10">
    <source>
        <dbReference type="PROSITE-ProRule" id="PRU00076"/>
    </source>
</evidence>
<keyword evidence="5" id="KW-0732">Signal</keyword>
<dbReference type="GO" id="GO:0030247">
    <property type="term" value="F:polysaccharide binding"/>
    <property type="evidence" value="ECO:0007669"/>
    <property type="project" value="InterPro"/>
</dbReference>
<dbReference type="PROSITE" id="PS01187">
    <property type="entry name" value="EGF_CA"/>
    <property type="match status" value="1"/>
</dbReference>
<accession>A0A0D9X8J2</accession>
<dbReference type="InterPro" id="IPR011009">
    <property type="entry name" value="Kinase-like_dom_sf"/>
</dbReference>
<reference evidence="14 15" key="1">
    <citation type="submission" date="2012-08" db="EMBL/GenBank/DDBJ databases">
        <title>Oryza genome evolution.</title>
        <authorList>
            <person name="Wing R.A."/>
        </authorList>
    </citation>
    <scope>NUCLEOTIDE SEQUENCE</scope>
</reference>
<dbReference type="SMART" id="SM00220">
    <property type="entry name" value="S_TKc"/>
    <property type="match status" value="1"/>
</dbReference>
<keyword evidence="11" id="KW-0472">Membrane</keyword>
<dbReference type="InterPro" id="IPR045274">
    <property type="entry name" value="WAK-like"/>
</dbReference>
<evidence type="ECO:0000313" key="14">
    <source>
        <dbReference type="EnsemblPlants" id="LPERR08G13950.1"/>
    </source>
</evidence>
<feature type="domain" description="EGF-like" evidence="13">
    <location>
        <begin position="312"/>
        <end position="351"/>
    </location>
</feature>
<dbReference type="EnsemblPlants" id="LPERR08G13950.1">
    <property type="protein sequence ID" value="LPERR08G13950.1"/>
    <property type="gene ID" value="LPERR08G13950"/>
</dbReference>
<comment type="caution">
    <text evidence="10">Lacks conserved residue(s) required for the propagation of feature annotation.</text>
</comment>
<dbReference type="eggNOG" id="ENOG502QQPF">
    <property type="taxonomic scope" value="Eukaryota"/>
</dbReference>
<dbReference type="Proteomes" id="UP000032180">
    <property type="component" value="Chromosome 8"/>
</dbReference>
<dbReference type="CDD" id="cd00054">
    <property type="entry name" value="EGF_CA"/>
    <property type="match status" value="1"/>
</dbReference>
<evidence type="ECO:0000259" key="13">
    <source>
        <dbReference type="PROSITE" id="PS50026"/>
    </source>
</evidence>
<evidence type="ECO:0000256" key="11">
    <source>
        <dbReference type="SAM" id="Phobius"/>
    </source>
</evidence>
<keyword evidence="2" id="KW-0418">Kinase</keyword>
<dbReference type="SUPFAM" id="SSF56112">
    <property type="entry name" value="Protein kinase-like (PK-like)"/>
    <property type="match status" value="1"/>
</dbReference>
<dbReference type="AlphaFoldDB" id="A0A0D9X8J2"/>
<evidence type="ECO:0000256" key="5">
    <source>
        <dbReference type="ARBA" id="ARBA00022729"/>
    </source>
</evidence>
<dbReference type="GO" id="GO:0005509">
    <property type="term" value="F:calcium ion binding"/>
    <property type="evidence" value="ECO:0007669"/>
    <property type="project" value="InterPro"/>
</dbReference>
<dbReference type="PROSITE" id="PS50011">
    <property type="entry name" value="PROTEIN_KINASE_DOM"/>
    <property type="match status" value="1"/>
</dbReference>
<dbReference type="PANTHER" id="PTHR27005">
    <property type="entry name" value="WALL-ASSOCIATED RECEPTOR KINASE-LIKE 21"/>
    <property type="match status" value="1"/>
</dbReference>
<keyword evidence="4" id="KW-0808">Transferase</keyword>
<dbReference type="Pfam" id="PF07645">
    <property type="entry name" value="EGF_CA"/>
    <property type="match status" value="1"/>
</dbReference>
<dbReference type="FunFam" id="2.10.25.10:FF:000628">
    <property type="entry name" value="Wall-associated receptor kinase 2"/>
    <property type="match status" value="1"/>
</dbReference>
<evidence type="ECO:0000256" key="7">
    <source>
        <dbReference type="ARBA" id="ARBA00022840"/>
    </source>
</evidence>
<keyword evidence="11" id="KW-0812">Transmembrane</keyword>
<evidence type="ECO:0000256" key="3">
    <source>
        <dbReference type="ARBA" id="ARBA00022536"/>
    </source>
</evidence>
<evidence type="ECO:0000256" key="6">
    <source>
        <dbReference type="ARBA" id="ARBA00022741"/>
    </source>
</evidence>
<keyword evidence="7" id="KW-0067">ATP-binding</keyword>
<evidence type="ECO:0000256" key="8">
    <source>
        <dbReference type="ARBA" id="ARBA00023157"/>
    </source>
</evidence>
<proteinExistence type="predicted"/>
<dbReference type="GO" id="GO:0007166">
    <property type="term" value="P:cell surface receptor signaling pathway"/>
    <property type="evidence" value="ECO:0007669"/>
    <property type="project" value="InterPro"/>
</dbReference>
<evidence type="ECO:0000256" key="2">
    <source>
        <dbReference type="ARBA" id="ARBA00022527"/>
    </source>
</evidence>
<dbReference type="InterPro" id="IPR049883">
    <property type="entry name" value="NOTCH1_EGF-like"/>
</dbReference>
<keyword evidence="11" id="KW-1133">Transmembrane helix</keyword>
<keyword evidence="15" id="KW-1185">Reference proteome</keyword>
<evidence type="ECO:0000256" key="1">
    <source>
        <dbReference type="ARBA" id="ARBA00004479"/>
    </source>
</evidence>
<dbReference type="InterPro" id="IPR018097">
    <property type="entry name" value="EGF_Ca-bd_CS"/>
</dbReference>
<organism evidence="14 15">
    <name type="scientific">Leersia perrieri</name>
    <dbReference type="NCBI Taxonomy" id="77586"/>
    <lineage>
        <taxon>Eukaryota</taxon>
        <taxon>Viridiplantae</taxon>
        <taxon>Streptophyta</taxon>
        <taxon>Embryophyta</taxon>
        <taxon>Tracheophyta</taxon>
        <taxon>Spermatophyta</taxon>
        <taxon>Magnoliopsida</taxon>
        <taxon>Liliopsida</taxon>
        <taxon>Poales</taxon>
        <taxon>Poaceae</taxon>
        <taxon>BOP clade</taxon>
        <taxon>Oryzoideae</taxon>
        <taxon>Oryzeae</taxon>
        <taxon>Oryzinae</taxon>
        <taxon>Leersia</taxon>
    </lineage>
</organism>
<dbReference type="Gene3D" id="3.30.200.20">
    <property type="entry name" value="Phosphorylase Kinase, domain 1"/>
    <property type="match status" value="1"/>
</dbReference>
<evidence type="ECO:0008006" key="16">
    <source>
        <dbReference type="Google" id="ProtNLM"/>
    </source>
</evidence>
<dbReference type="SUPFAM" id="SSF57196">
    <property type="entry name" value="EGF/Laminin"/>
    <property type="match status" value="1"/>
</dbReference>
<dbReference type="PROSITE" id="PS00108">
    <property type="entry name" value="PROTEIN_KINASE_ST"/>
    <property type="match status" value="1"/>
</dbReference>
<dbReference type="InterPro" id="IPR008271">
    <property type="entry name" value="Ser/Thr_kinase_AS"/>
</dbReference>